<dbReference type="Gene3D" id="3.40.525.10">
    <property type="entry name" value="CRAL-TRIO lipid binding domain"/>
    <property type="match status" value="1"/>
</dbReference>
<dbReference type="Pfam" id="PF00650">
    <property type="entry name" value="CRAL_TRIO"/>
    <property type="match status" value="1"/>
</dbReference>
<gene>
    <name evidence="2" type="ORF">ABEB36_001721</name>
</gene>
<dbReference type="EMBL" id="JBDJPC010000001">
    <property type="protein sequence ID" value="KAL1518035.1"/>
    <property type="molecule type" value="Genomic_DNA"/>
</dbReference>
<dbReference type="SUPFAM" id="SSF52087">
    <property type="entry name" value="CRAL/TRIO domain"/>
    <property type="match status" value="1"/>
</dbReference>
<dbReference type="SMART" id="SM00516">
    <property type="entry name" value="SEC14"/>
    <property type="match status" value="1"/>
</dbReference>
<dbReference type="PANTHER" id="PTHR10174:SF120">
    <property type="entry name" value="CELLULAR RETINALDEHYDE BINDING PROTEIN"/>
    <property type="match status" value="1"/>
</dbReference>
<keyword evidence="3" id="KW-1185">Reference proteome</keyword>
<dbReference type="PRINTS" id="PR00180">
    <property type="entry name" value="CRETINALDHBP"/>
</dbReference>
<evidence type="ECO:0000313" key="2">
    <source>
        <dbReference type="EMBL" id="KAL1518035.1"/>
    </source>
</evidence>
<dbReference type="AlphaFoldDB" id="A0ABD1FFJ1"/>
<dbReference type="SMART" id="SM01100">
    <property type="entry name" value="CRAL_TRIO_N"/>
    <property type="match status" value="1"/>
</dbReference>
<dbReference type="InterPro" id="IPR001251">
    <property type="entry name" value="CRAL-TRIO_dom"/>
</dbReference>
<dbReference type="Gene3D" id="1.10.8.20">
    <property type="entry name" value="N-terminal domain of phosphatidylinositol transfer protein sec14p"/>
    <property type="match status" value="1"/>
</dbReference>
<comment type="caution">
    <text evidence="2">The sequence shown here is derived from an EMBL/GenBank/DDBJ whole genome shotgun (WGS) entry which is preliminary data.</text>
</comment>
<dbReference type="Proteomes" id="UP001566132">
    <property type="component" value="Unassembled WGS sequence"/>
</dbReference>
<evidence type="ECO:0000259" key="1">
    <source>
        <dbReference type="PROSITE" id="PS50191"/>
    </source>
</evidence>
<dbReference type="CDD" id="cd00170">
    <property type="entry name" value="SEC14"/>
    <property type="match status" value="1"/>
</dbReference>
<dbReference type="InterPro" id="IPR036273">
    <property type="entry name" value="CRAL/TRIO_N_dom_sf"/>
</dbReference>
<accession>A0ABD1FFJ1</accession>
<dbReference type="PROSITE" id="PS50191">
    <property type="entry name" value="CRAL_TRIO"/>
    <property type="match status" value="1"/>
</dbReference>
<reference evidence="2 3" key="1">
    <citation type="submission" date="2024-05" db="EMBL/GenBank/DDBJ databases">
        <title>Genetic variation in Jamaican populations of the coffee berry borer (Hypothenemus hampei).</title>
        <authorList>
            <person name="Errbii M."/>
            <person name="Myrie A."/>
        </authorList>
    </citation>
    <scope>NUCLEOTIDE SEQUENCE [LARGE SCALE GENOMIC DNA]</scope>
    <source>
        <strain evidence="2">JA-Hopewell-2020-01-JO</strain>
        <tissue evidence="2">Whole body</tissue>
    </source>
</reference>
<sequence length="331" mass="38409">MSTQLFINTPQWSQADVDIYEKPCPMVQNKVAIVAERELRETEITKRDCLKQLKIWIQQNEDVKDCITDNNFLLRFLRVKKFSIPLAQQTLLKYLNFRKRFPGIFLNMDCRDPINNELISGGYIVVSPVRDNNGRRVVIYNTSKFDPKKYSGMHLAKAHAIVYETLLAEEDNQILGVTHVADLRGVNPSFFTLFSASDFGYLIKWGEQSIPMRHKEIHLINMPQTIKYVYDFAKSNLSKKLKQRLMVHDSHAQLFESVGQRCFPKEMGGTCTTVSKMIDSWKIELEEKRGRLLDIDRIQLLSDRYIQNSKKPIFGHGDDGLIGSFRRLEVD</sequence>
<name>A0ABD1FFJ1_HYPHA</name>
<organism evidence="2 3">
    <name type="scientific">Hypothenemus hampei</name>
    <name type="common">Coffee berry borer</name>
    <dbReference type="NCBI Taxonomy" id="57062"/>
    <lineage>
        <taxon>Eukaryota</taxon>
        <taxon>Metazoa</taxon>
        <taxon>Ecdysozoa</taxon>
        <taxon>Arthropoda</taxon>
        <taxon>Hexapoda</taxon>
        <taxon>Insecta</taxon>
        <taxon>Pterygota</taxon>
        <taxon>Neoptera</taxon>
        <taxon>Endopterygota</taxon>
        <taxon>Coleoptera</taxon>
        <taxon>Polyphaga</taxon>
        <taxon>Cucujiformia</taxon>
        <taxon>Curculionidae</taxon>
        <taxon>Scolytinae</taxon>
        <taxon>Hypothenemus</taxon>
    </lineage>
</organism>
<protein>
    <recommendedName>
        <fullName evidence="1">CRAL-TRIO domain-containing protein</fullName>
    </recommendedName>
</protein>
<dbReference type="PANTHER" id="PTHR10174">
    <property type="entry name" value="ALPHA-TOCOPHEROL TRANSFER PROTEIN-RELATED"/>
    <property type="match status" value="1"/>
</dbReference>
<feature type="domain" description="CRAL-TRIO" evidence="1">
    <location>
        <begin position="111"/>
        <end position="275"/>
    </location>
</feature>
<dbReference type="Gene3D" id="1.20.5.1200">
    <property type="entry name" value="Alpha-tocopherol transfer"/>
    <property type="match status" value="1"/>
</dbReference>
<evidence type="ECO:0000313" key="3">
    <source>
        <dbReference type="Proteomes" id="UP001566132"/>
    </source>
</evidence>
<proteinExistence type="predicted"/>
<dbReference type="InterPro" id="IPR036865">
    <property type="entry name" value="CRAL-TRIO_dom_sf"/>
</dbReference>
<dbReference type="SUPFAM" id="SSF46938">
    <property type="entry name" value="CRAL/TRIO N-terminal domain"/>
    <property type="match status" value="1"/>
</dbReference>
<dbReference type="InterPro" id="IPR011074">
    <property type="entry name" value="CRAL/TRIO_N_dom"/>
</dbReference>